<dbReference type="EMBL" id="CP126980">
    <property type="protein sequence ID" value="WIM93905.1"/>
    <property type="molecule type" value="Genomic_DNA"/>
</dbReference>
<protein>
    <submittedName>
        <fullName evidence="2">DUF6082 family protein</fullName>
    </submittedName>
</protein>
<evidence type="ECO:0000313" key="3">
    <source>
        <dbReference type="Proteomes" id="UP001240150"/>
    </source>
</evidence>
<gene>
    <name evidence="2" type="ORF">ACTOB_005899</name>
</gene>
<proteinExistence type="predicted"/>
<keyword evidence="1" id="KW-1133">Transmembrane helix</keyword>
<reference evidence="2 3" key="1">
    <citation type="submission" date="2023-06" db="EMBL/GenBank/DDBJ databases">
        <authorList>
            <person name="Yushchuk O."/>
            <person name="Binda E."/>
            <person name="Ruckert-Reed C."/>
            <person name="Fedorenko V."/>
            <person name="Kalinowski J."/>
            <person name="Marinelli F."/>
        </authorList>
    </citation>
    <scope>NUCLEOTIDE SEQUENCE [LARGE SCALE GENOMIC DNA]</scope>
    <source>
        <strain evidence="2 3">NRRL 3884</strain>
    </source>
</reference>
<sequence>MAVLLVVVLVLVVPIVMIVLSGAKLDWERLADVGDTFAGASAVLSAIALVGVGASLLFQQRQIRQEFADLDRQQHVELMRMAIDNPEFIEVLDCSTVDGEHPRHEIYANLVLMYWLAIWQLGALDDGQLRMMAANMFRSPITRQWWSRVGDDWIGTRNHPERRWFMEMITAEHRIAMDRRAASPAADERPAPRNRRRPVSLSAGIAVGGLLAGWLLHARRKRSS</sequence>
<organism evidence="2 3">
    <name type="scientific">Actinoplanes oblitus</name>
    <dbReference type="NCBI Taxonomy" id="3040509"/>
    <lineage>
        <taxon>Bacteria</taxon>
        <taxon>Bacillati</taxon>
        <taxon>Actinomycetota</taxon>
        <taxon>Actinomycetes</taxon>
        <taxon>Micromonosporales</taxon>
        <taxon>Micromonosporaceae</taxon>
        <taxon>Actinoplanes</taxon>
    </lineage>
</organism>
<accession>A0ABY8WAG4</accession>
<name>A0ABY8WAG4_9ACTN</name>
<dbReference type="RefSeq" id="WP_284915108.1">
    <property type="nucleotide sequence ID" value="NZ_CP126980.1"/>
</dbReference>
<dbReference type="Pfam" id="PF19560">
    <property type="entry name" value="DUF6082"/>
    <property type="match status" value="1"/>
</dbReference>
<keyword evidence="1" id="KW-0472">Membrane</keyword>
<feature type="transmembrane region" description="Helical" evidence="1">
    <location>
        <begin position="37"/>
        <end position="58"/>
    </location>
</feature>
<dbReference type="Proteomes" id="UP001240150">
    <property type="component" value="Chromosome"/>
</dbReference>
<feature type="transmembrane region" description="Helical" evidence="1">
    <location>
        <begin position="199"/>
        <end position="218"/>
    </location>
</feature>
<evidence type="ECO:0000256" key="1">
    <source>
        <dbReference type="SAM" id="Phobius"/>
    </source>
</evidence>
<keyword evidence="3" id="KW-1185">Reference proteome</keyword>
<keyword evidence="1" id="KW-0812">Transmembrane</keyword>
<evidence type="ECO:0000313" key="2">
    <source>
        <dbReference type="EMBL" id="WIM93905.1"/>
    </source>
</evidence>
<dbReference type="InterPro" id="IPR045728">
    <property type="entry name" value="DUF6082"/>
</dbReference>